<protein>
    <submittedName>
        <fullName evidence="4">Electron transfer flavoprotein FAD-binding domain protein</fullName>
    </submittedName>
</protein>
<dbReference type="eggNOG" id="COG2025">
    <property type="taxonomic scope" value="Bacteria"/>
</dbReference>
<organism evidence="4 5">
    <name type="scientific">Peptoniphilus duerdenii ATCC BAA-1640</name>
    <dbReference type="NCBI Taxonomy" id="862517"/>
    <lineage>
        <taxon>Bacteria</taxon>
        <taxon>Bacillati</taxon>
        <taxon>Bacillota</taxon>
        <taxon>Tissierellia</taxon>
        <taxon>Tissierellales</taxon>
        <taxon>Peptoniphilaceae</taxon>
        <taxon>Peptoniphilus</taxon>
    </lineage>
</organism>
<gene>
    <name evidence="4" type="primary">etfA</name>
    <name evidence="4" type="ORF">HMPREF9225_0206</name>
</gene>
<dbReference type="OrthoDB" id="9770286at2"/>
<dbReference type="SUPFAM" id="SSF52402">
    <property type="entry name" value="Adenine nucleotide alpha hydrolases-like"/>
    <property type="match status" value="1"/>
</dbReference>
<dbReference type="CDD" id="cd01715">
    <property type="entry name" value="ETF_alpha"/>
    <property type="match status" value="1"/>
</dbReference>
<dbReference type="InterPro" id="IPR001308">
    <property type="entry name" value="ETF_a/FixB"/>
</dbReference>
<accession>E0NJ67</accession>
<comment type="cofactor">
    <cofactor evidence="2">
        <name>FAD</name>
        <dbReference type="ChEBI" id="CHEBI:57692"/>
    </cofactor>
    <text evidence="2">Binds 1 FAD per dimer.</text>
</comment>
<feature type="binding site" evidence="2">
    <location>
        <begin position="274"/>
        <end position="281"/>
    </location>
    <ligand>
        <name>FAD</name>
        <dbReference type="ChEBI" id="CHEBI:57692"/>
    </ligand>
</feature>
<dbReference type="Proteomes" id="UP000003280">
    <property type="component" value="Unassembled WGS sequence"/>
</dbReference>
<feature type="binding site" evidence="2">
    <location>
        <position position="295"/>
    </location>
    <ligand>
        <name>FAD</name>
        <dbReference type="ChEBI" id="CHEBI:57692"/>
    </ligand>
</feature>
<feature type="binding site" evidence="2">
    <location>
        <begin position="257"/>
        <end position="261"/>
    </location>
    <ligand>
        <name>FAD</name>
        <dbReference type="ChEBI" id="CHEBI:57692"/>
    </ligand>
</feature>
<evidence type="ECO:0000256" key="1">
    <source>
        <dbReference type="ARBA" id="ARBA00005817"/>
    </source>
</evidence>
<feature type="domain" description="Electron transfer flavoprotein alpha/beta-subunit N-terminal" evidence="3">
    <location>
        <begin position="7"/>
        <end position="197"/>
    </location>
</feature>
<dbReference type="SMART" id="SM00893">
    <property type="entry name" value="ETF"/>
    <property type="match status" value="1"/>
</dbReference>
<dbReference type="EMBL" id="AEEH01000014">
    <property type="protein sequence ID" value="EFM26186.1"/>
    <property type="molecule type" value="Genomic_DNA"/>
</dbReference>
<dbReference type="Pfam" id="PF01012">
    <property type="entry name" value="ETF"/>
    <property type="match status" value="1"/>
</dbReference>
<dbReference type="InterPro" id="IPR029035">
    <property type="entry name" value="DHS-like_NAD/FAD-binding_dom"/>
</dbReference>
<dbReference type="AlphaFoldDB" id="E0NJ67"/>
<evidence type="ECO:0000259" key="3">
    <source>
        <dbReference type="SMART" id="SM00893"/>
    </source>
</evidence>
<dbReference type="RefSeq" id="WP_008901042.1">
    <property type="nucleotide sequence ID" value="NZ_GL397071.1"/>
</dbReference>
<dbReference type="InterPro" id="IPR014730">
    <property type="entry name" value="ETF_a/b_N"/>
</dbReference>
<name>E0NJ67_9FIRM</name>
<dbReference type="PANTHER" id="PTHR43153">
    <property type="entry name" value="ELECTRON TRANSFER FLAVOPROTEIN ALPHA"/>
    <property type="match status" value="1"/>
</dbReference>
<dbReference type="HOGENOM" id="CLU_034178_1_1_9"/>
<keyword evidence="2" id="KW-0285">Flavoprotein</keyword>
<dbReference type="Pfam" id="PF00766">
    <property type="entry name" value="ETF_alpha"/>
    <property type="match status" value="1"/>
</dbReference>
<dbReference type="Gene3D" id="3.40.50.1220">
    <property type="entry name" value="TPP-binding domain"/>
    <property type="match status" value="1"/>
</dbReference>
<keyword evidence="5" id="KW-1185">Reference proteome</keyword>
<dbReference type="STRING" id="862517.HMPREF9225_0206"/>
<dbReference type="InterPro" id="IPR014731">
    <property type="entry name" value="ETF_asu_C"/>
</dbReference>
<dbReference type="PIRSF" id="PIRSF000089">
    <property type="entry name" value="Electra_flavoP_a"/>
    <property type="match status" value="1"/>
</dbReference>
<dbReference type="GO" id="GO:0033539">
    <property type="term" value="P:fatty acid beta-oxidation using acyl-CoA dehydrogenase"/>
    <property type="evidence" value="ECO:0007669"/>
    <property type="project" value="TreeGrafter"/>
</dbReference>
<evidence type="ECO:0000256" key="2">
    <source>
        <dbReference type="PIRSR" id="PIRSR000089-1"/>
    </source>
</evidence>
<dbReference type="PANTHER" id="PTHR43153:SF1">
    <property type="entry name" value="ELECTRON TRANSFER FLAVOPROTEIN SUBUNIT ALPHA, MITOCHONDRIAL"/>
    <property type="match status" value="1"/>
</dbReference>
<dbReference type="InterPro" id="IPR014729">
    <property type="entry name" value="Rossmann-like_a/b/a_fold"/>
</dbReference>
<dbReference type="GO" id="GO:0009055">
    <property type="term" value="F:electron transfer activity"/>
    <property type="evidence" value="ECO:0007669"/>
    <property type="project" value="InterPro"/>
</dbReference>
<comment type="caution">
    <text evidence="4">The sequence shown here is derived from an EMBL/GenBank/DDBJ whole genome shotgun (WGS) entry which is preliminary data.</text>
</comment>
<evidence type="ECO:0000313" key="4">
    <source>
        <dbReference type="EMBL" id="EFM26186.1"/>
    </source>
</evidence>
<comment type="similarity">
    <text evidence="1">Belongs to the ETF alpha-subunit/FixB family.</text>
</comment>
<reference evidence="4 5" key="1">
    <citation type="submission" date="2010-07" db="EMBL/GenBank/DDBJ databases">
        <authorList>
            <person name="Muzny D."/>
            <person name="Qin X."/>
            <person name="Deng J."/>
            <person name="Jiang H."/>
            <person name="Liu Y."/>
            <person name="Qu J."/>
            <person name="Song X.-Z."/>
            <person name="Zhang L."/>
            <person name="Thornton R."/>
            <person name="Coyle M."/>
            <person name="Francisco L."/>
            <person name="Jackson L."/>
            <person name="Javaid M."/>
            <person name="Korchina V."/>
            <person name="Kovar C."/>
            <person name="Mata R."/>
            <person name="Mathew T."/>
            <person name="Ngo R."/>
            <person name="Nguyen L."/>
            <person name="Nguyen N."/>
            <person name="Okwuonu G."/>
            <person name="Ongeri F."/>
            <person name="Pham C."/>
            <person name="Simmons D."/>
            <person name="Wilczek-Boney K."/>
            <person name="Hale W."/>
            <person name="Jakkamsetti A."/>
            <person name="Pham P."/>
            <person name="Ruth R."/>
            <person name="San Lucas F."/>
            <person name="Warren J."/>
            <person name="Zhang J."/>
            <person name="Zhao Z."/>
            <person name="Zhou C."/>
            <person name="Zhu D."/>
            <person name="Lee S."/>
            <person name="Bess C."/>
            <person name="Blankenburg K."/>
            <person name="Forbes L."/>
            <person name="Fu Q."/>
            <person name="Gubbala S."/>
            <person name="Hirani K."/>
            <person name="Jayaseelan J.C."/>
            <person name="Lara F."/>
            <person name="Munidasa M."/>
            <person name="Palculict T."/>
            <person name="Patil S."/>
            <person name="Pu L.-L."/>
            <person name="Saada N."/>
            <person name="Tang L."/>
            <person name="Weissenberger G."/>
            <person name="Zhu Y."/>
            <person name="Hemphill L."/>
            <person name="Shang Y."/>
            <person name="Youmans B."/>
            <person name="Ayvaz T."/>
            <person name="Ross M."/>
            <person name="Santibanez J."/>
            <person name="Aqrawi P."/>
            <person name="Gross S."/>
            <person name="Joshi V."/>
            <person name="Fowler G."/>
            <person name="Nazareth L."/>
            <person name="Reid J."/>
            <person name="Worley K."/>
            <person name="Petrosino J."/>
            <person name="Highlander S."/>
            <person name="Gibbs R."/>
        </authorList>
    </citation>
    <scope>NUCLEOTIDE SEQUENCE [LARGE SCALE GENOMIC DNA]</scope>
    <source>
        <strain evidence="4 5">ATCC BAA-1640</strain>
    </source>
</reference>
<dbReference type="InterPro" id="IPR033947">
    <property type="entry name" value="ETF_alpha_N"/>
</dbReference>
<evidence type="ECO:0000313" key="5">
    <source>
        <dbReference type="Proteomes" id="UP000003280"/>
    </source>
</evidence>
<dbReference type="Gene3D" id="3.40.50.620">
    <property type="entry name" value="HUPs"/>
    <property type="match status" value="1"/>
</dbReference>
<dbReference type="SUPFAM" id="SSF52467">
    <property type="entry name" value="DHS-like NAD/FAD-binding domain"/>
    <property type="match status" value="1"/>
</dbReference>
<dbReference type="GO" id="GO:0050660">
    <property type="term" value="F:flavin adenine dinucleotide binding"/>
    <property type="evidence" value="ECO:0007669"/>
    <property type="project" value="InterPro"/>
</dbReference>
<keyword evidence="2" id="KW-0274">FAD</keyword>
<sequence length="332" mass="36571">MNMSKNIWVVCETFEQKITNLTFELLANARHLAEGLGGQVVAVLFTEKRAGLIEELERYGADKVILVEDEKFKNFDSKVAAHALDKLIDKYEPYAVLIGSSVNGRDIGGRITAKREIGLVADCQEIKLTEDKSDIMWIRPTFDGKLLSDIRITSTPKIGTVGNKTGVELFHDEGHKAEVIEEKIEVESPLNKILSFVKDEEHEHLSLEDAEVIVAAGMGVKDEEGLKVVKDFAKALGAEFGVTKPIVDNGWADKSLQVGVTGKTVKPKLYIAVGISGALQHTNGMKESELIIAINSDKDAKIMKIANYGIVGDLFTILPLLSERIREEKKVN</sequence>
<proteinExistence type="inferred from homology"/>